<evidence type="ECO:0000256" key="2">
    <source>
        <dbReference type="ARBA" id="ARBA00022980"/>
    </source>
</evidence>
<evidence type="ECO:0000256" key="6">
    <source>
        <dbReference type="SAM" id="MobiDB-lite"/>
    </source>
</evidence>
<evidence type="ECO:0000256" key="3">
    <source>
        <dbReference type="ARBA" id="ARBA00023274"/>
    </source>
</evidence>
<evidence type="ECO:0000256" key="4">
    <source>
        <dbReference type="ARBA" id="ARBA00035174"/>
    </source>
</evidence>
<dbReference type="SUPFAM" id="SSF143800">
    <property type="entry name" value="L28p-like"/>
    <property type="match status" value="1"/>
</dbReference>
<dbReference type="InterPro" id="IPR037147">
    <property type="entry name" value="Ribosomal_bL28_sf"/>
</dbReference>
<dbReference type="EMBL" id="FNNQ01000001">
    <property type="protein sequence ID" value="SDW01848.1"/>
    <property type="molecule type" value="Genomic_DNA"/>
</dbReference>
<dbReference type="GO" id="GO:0005840">
    <property type="term" value="C:ribosome"/>
    <property type="evidence" value="ECO:0007669"/>
    <property type="project" value="UniProtKB-KW"/>
</dbReference>
<keyword evidence="8" id="KW-1185">Reference proteome</keyword>
<proteinExistence type="inferred from homology"/>
<evidence type="ECO:0000256" key="5">
    <source>
        <dbReference type="HAMAP-Rule" id="MF_00373"/>
    </source>
</evidence>
<dbReference type="HAMAP" id="MF_00373">
    <property type="entry name" value="Ribosomal_bL28"/>
    <property type="match status" value="1"/>
</dbReference>
<evidence type="ECO:0000256" key="1">
    <source>
        <dbReference type="ARBA" id="ARBA00008760"/>
    </source>
</evidence>
<dbReference type="RefSeq" id="WP_091734595.1">
    <property type="nucleotide sequence ID" value="NZ_FNNQ01000001.1"/>
</dbReference>
<evidence type="ECO:0000313" key="7">
    <source>
        <dbReference type="EMBL" id="SDW01848.1"/>
    </source>
</evidence>
<dbReference type="InterPro" id="IPR001383">
    <property type="entry name" value="Ribosomal_bL28_bact-type"/>
</dbReference>
<dbReference type="InterPro" id="IPR050096">
    <property type="entry name" value="Bacterial_rp_bL28"/>
</dbReference>
<organism evidence="7 8">
    <name type="scientific">Marininema mesophilum</name>
    <dbReference type="NCBI Taxonomy" id="1048340"/>
    <lineage>
        <taxon>Bacteria</taxon>
        <taxon>Bacillati</taxon>
        <taxon>Bacillota</taxon>
        <taxon>Bacilli</taxon>
        <taxon>Bacillales</taxon>
        <taxon>Thermoactinomycetaceae</taxon>
        <taxon>Marininema</taxon>
    </lineage>
</organism>
<feature type="region of interest" description="Disordered" evidence="6">
    <location>
        <begin position="1"/>
        <end position="24"/>
    </location>
</feature>
<dbReference type="PANTHER" id="PTHR39080:SF1">
    <property type="entry name" value="LARGE RIBOSOMAL SUBUNIT PROTEIN BL28A"/>
    <property type="match status" value="1"/>
</dbReference>
<keyword evidence="3 5" id="KW-0687">Ribonucleoprotein</keyword>
<dbReference type="PANTHER" id="PTHR39080">
    <property type="entry name" value="50S RIBOSOMAL PROTEIN L28"/>
    <property type="match status" value="1"/>
</dbReference>
<reference evidence="7 8" key="1">
    <citation type="submission" date="2016-10" db="EMBL/GenBank/DDBJ databases">
        <authorList>
            <person name="de Groot N.N."/>
        </authorList>
    </citation>
    <scope>NUCLEOTIDE SEQUENCE [LARGE SCALE GENOMIC DNA]</scope>
    <source>
        <strain evidence="7 8">DSM 45610</strain>
    </source>
</reference>
<comment type="similarity">
    <text evidence="1 5">Belongs to the bacterial ribosomal protein bL28 family.</text>
</comment>
<keyword evidence="2 5" id="KW-0689">Ribosomal protein</keyword>
<dbReference type="InterPro" id="IPR026569">
    <property type="entry name" value="Ribosomal_bL28"/>
</dbReference>
<gene>
    <name evidence="5" type="primary">rpmB</name>
    <name evidence="7" type="ORF">SAMN05444487_10195</name>
</gene>
<dbReference type="GO" id="GO:0003735">
    <property type="term" value="F:structural constituent of ribosome"/>
    <property type="evidence" value="ECO:0007669"/>
    <property type="project" value="InterPro"/>
</dbReference>
<dbReference type="Gene3D" id="2.30.170.40">
    <property type="entry name" value="Ribosomal protein L28/L24"/>
    <property type="match status" value="1"/>
</dbReference>
<accession>A0A1H2Q4W4</accession>
<name>A0A1H2Q4W4_9BACL</name>
<dbReference type="STRING" id="1048340.SAMN05444487_10195"/>
<protein>
    <recommendedName>
        <fullName evidence="4 5">Large ribosomal subunit protein bL28</fullName>
    </recommendedName>
</protein>
<dbReference type="InterPro" id="IPR034704">
    <property type="entry name" value="Ribosomal_bL28/bL31-like_sf"/>
</dbReference>
<dbReference type="AlphaFoldDB" id="A0A1H2Q4W4"/>
<dbReference type="OrthoDB" id="9805609at2"/>
<dbReference type="GO" id="GO:1990904">
    <property type="term" value="C:ribonucleoprotein complex"/>
    <property type="evidence" value="ECO:0007669"/>
    <property type="project" value="UniProtKB-KW"/>
</dbReference>
<dbReference type="Pfam" id="PF00830">
    <property type="entry name" value="Ribosomal_L28"/>
    <property type="match status" value="1"/>
</dbReference>
<dbReference type="GO" id="GO:0006412">
    <property type="term" value="P:translation"/>
    <property type="evidence" value="ECO:0007669"/>
    <property type="project" value="UniProtKB-UniRule"/>
</dbReference>
<dbReference type="NCBIfam" id="TIGR00009">
    <property type="entry name" value="L28"/>
    <property type="match status" value="1"/>
</dbReference>
<evidence type="ECO:0000313" key="8">
    <source>
        <dbReference type="Proteomes" id="UP000198534"/>
    </source>
</evidence>
<dbReference type="Proteomes" id="UP000198534">
    <property type="component" value="Unassembled WGS sequence"/>
</dbReference>
<sequence length="62" mass="7025">MSRRCFVTGKVGKTGNKVSHSNRKNRRKWGVNVQKVRILVDGKPKRVYVSTKALKSGKVTRV</sequence>